<keyword evidence="1" id="KW-0732">Signal</keyword>
<dbReference type="AlphaFoldDB" id="A0A224Y506"/>
<dbReference type="EMBL" id="GFTR01000805">
    <property type="protein sequence ID" value="JAW15621.1"/>
    <property type="molecule type" value="Transcribed_RNA"/>
</dbReference>
<sequence>MSLQGLRNSLALLCFLDSINALQDCTGFFSSLVIFRSNTACTLATFICSSLSSTSSFMVSIRPRHSASSSPKLLPYISS</sequence>
<evidence type="ECO:0000256" key="1">
    <source>
        <dbReference type="SAM" id="SignalP"/>
    </source>
</evidence>
<evidence type="ECO:0000313" key="2">
    <source>
        <dbReference type="EMBL" id="JAW15621.1"/>
    </source>
</evidence>
<accession>A0A224Y506</accession>
<name>A0A224Y506_9HEMI</name>
<proteinExistence type="predicted"/>
<protein>
    <submittedName>
        <fullName evidence="2">Putative secreted protein</fullName>
    </submittedName>
</protein>
<feature type="signal peptide" evidence="1">
    <location>
        <begin position="1"/>
        <end position="21"/>
    </location>
</feature>
<reference evidence="2" key="1">
    <citation type="journal article" date="2018" name="PLoS Negl. Trop. Dis.">
        <title>An insight into the salivary gland and fat body transcriptome of Panstrongylus lignarius (Hemiptera: Heteroptera), the main vector of Chagas disease in Peru.</title>
        <authorList>
            <person name="Nevoa J.C."/>
            <person name="Mendes M.T."/>
            <person name="da Silva M.V."/>
            <person name="Soares S.C."/>
            <person name="Oliveira C.J.F."/>
            <person name="Ribeiro J.M.C."/>
        </authorList>
    </citation>
    <scope>NUCLEOTIDE SEQUENCE</scope>
</reference>
<organism evidence="2">
    <name type="scientific">Panstrongylus lignarius</name>
    <dbReference type="NCBI Taxonomy" id="156445"/>
    <lineage>
        <taxon>Eukaryota</taxon>
        <taxon>Metazoa</taxon>
        <taxon>Ecdysozoa</taxon>
        <taxon>Arthropoda</taxon>
        <taxon>Hexapoda</taxon>
        <taxon>Insecta</taxon>
        <taxon>Pterygota</taxon>
        <taxon>Neoptera</taxon>
        <taxon>Paraneoptera</taxon>
        <taxon>Hemiptera</taxon>
        <taxon>Heteroptera</taxon>
        <taxon>Panheteroptera</taxon>
        <taxon>Cimicomorpha</taxon>
        <taxon>Reduviidae</taxon>
        <taxon>Triatominae</taxon>
        <taxon>Panstrongylus</taxon>
    </lineage>
</organism>
<feature type="chain" id="PRO_5012894936" evidence="1">
    <location>
        <begin position="22"/>
        <end position="79"/>
    </location>
</feature>